<dbReference type="AlphaFoldDB" id="R9UMV8"/>
<protein>
    <submittedName>
        <fullName evidence="2">Uncharacterized protein</fullName>
    </submittedName>
</protein>
<sequence length="49" mass="6114">MERELEKILNDPKSMRKQRDTIQKGITKLEEQFQKQLRIREEITEDKRR</sequence>
<dbReference type="Proteomes" id="UP000007392">
    <property type="component" value="Chromosome"/>
</dbReference>
<evidence type="ECO:0000313" key="3">
    <source>
        <dbReference type="Proteomes" id="UP000007392"/>
    </source>
</evidence>
<dbReference type="HOGENOM" id="CLU_3138593_0_0_9"/>
<dbReference type="KEGG" id="pmw:B2K_38620"/>
<gene>
    <name evidence="2" type="ORF">B2K_38620</name>
</gene>
<name>R9UMV8_9BACL</name>
<feature type="region of interest" description="Disordered" evidence="1">
    <location>
        <begin position="1"/>
        <end position="21"/>
    </location>
</feature>
<proteinExistence type="predicted"/>
<reference evidence="2 3" key="1">
    <citation type="submission" date="2013-06" db="EMBL/GenBank/DDBJ databases">
        <title>Complete genome sequence of Paenibacillus mucilaginosus K02.</title>
        <authorList>
            <person name="Xiao B."/>
            <person name="Sun L."/>
            <person name="Xiao L."/>
            <person name="Lian B."/>
        </authorList>
    </citation>
    <scope>NUCLEOTIDE SEQUENCE [LARGE SCALE GENOMIC DNA]</scope>
    <source>
        <strain evidence="2 3">K02</strain>
    </source>
</reference>
<accession>R9UMV8</accession>
<dbReference type="EMBL" id="CP003422">
    <property type="protein sequence ID" value="AGN70583.1"/>
    <property type="molecule type" value="Genomic_DNA"/>
</dbReference>
<evidence type="ECO:0000313" key="2">
    <source>
        <dbReference type="EMBL" id="AGN70583.1"/>
    </source>
</evidence>
<organism evidence="2 3">
    <name type="scientific">Paenibacillus mucilaginosus K02</name>
    <dbReference type="NCBI Taxonomy" id="997761"/>
    <lineage>
        <taxon>Bacteria</taxon>
        <taxon>Bacillati</taxon>
        <taxon>Bacillota</taxon>
        <taxon>Bacilli</taxon>
        <taxon>Bacillales</taxon>
        <taxon>Paenibacillaceae</taxon>
        <taxon>Paenibacillus</taxon>
    </lineage>
</organism>
<evidence type="ECO:0000256" key="1">
    <source>
        <dbReference type="SAM" id="MobiDB-lite"/>
    </source>
</evidence>